<dbReference type="Gene3D" id="3.30.420.10">
    <property type="entry name" value="Ribonuclease H-like superfamily/Ribonuclease H"/>
    <property type="match status" value="1"/>
</dbReference>
<dbReference type="PANTHER" id="PTHR47074:SF73">
    <property type="entry name" value="OS04G0448401 PROTEIN"/>
    <property type="match status" value="1"/>
</dbReference>
<feature type="domain" description="Reverse transcriptase zinc-binding" evidence="2">
    <location>
        <begin position="530"/>
        <end position="615"/>
    </location>
</feature>
<evidence type="ECO:0000313" key="3">
    <source>
        <dbReference type="EMBL" id="KAF4392283.1"/>
    </source>
</evidence>
<dbReference type="Pfam" id="PF13456">
    <property type="entry name" value="RVT_3"/>
    <property type="match status" value="1"/>
</dbReference>
<dbReference type="GO" id="GO:0003676">
    <property type="term" value="F:nucleic acid binding"/>
    <property type="evidence" value="ECO:0007669"/>
    <property type="project" value="InterPro"/>
</dbReference>
<gene>
    <name evidence="3" type="ORF">F8388_012739</name>
</gene>
<evidence type="ECO:0008006" key="5">
    <source>
        <dbReference type="Google" id="ProtNLM"/>
    </source>
</evidence>
<dbReference type="InterPro" id="IPR026960">
    <property type="entry name" value="RVT-Znf"/>
</dbReference>
<dbReference type="GO" id="GO:0004523">
    <property type="term" value="F:RNA-DNA hybrid ribonuclease activity"/>
    <property type="evidence" value="ECO:0007669"/>
    <property type="project" value="InterPro"/>
</dbReference>
<accession>A0A7J6HAF4</accession>
<name>A0A7J6HAF4_CANSA</name>
<protein>
    <recommendedName>
        <fullName evidence="5">Reverse transcriptase zinc-binding domain-containing protein</fullName>
    </recommendedName>
</protein>
<organism evidence="3 4">
    <name type="scientific">Cannabis sativa</name>
    <name type="common">Hemp</name>
    <name type="synonym">Marijuana</name>
    <dbReference type="NCBI Taxonomy" id="3483"/>
    <lineage>
        <taxon>Eukaryota</taxon>
        <taxon>Viridiplantae</taxon>
        <taxon>Streptophyta</taxon>
        <taxon>Embryophyta</taxon>
        <taxon>Tracheophyta</taxon>
        <taxon>Spermatophyta</taxon>
        <taxon>Magnoliopsida</taxon>
        <taxon>eudicotyledons</taxon>
        <taxon>Gunneridae</taxon>
        <taxon>Pentapetalae</taxon>
        <taxon>rosids</taxon>
        <taxon>fabids</taxon>
        <taxon>Rosales</taxon>
        <taxon>Cannabaceae</taxon>
        <taxon>Cannabis</taxon>
    </lineage>
</organism>
<dbReference type="PANTHER" id="PTHR47074">
    <property type="entry name" value="BNAC02G40300D PROTEIN"/>
    <property type="match status" value="1"/>
</dbReference>
<evidence type="ECO:0000259" key="2">
    <source>
        <dbReference type="Pfam" id="PF13966"/>
    </source>
</evidence>
<dbReference type="CDD" id="cd06222">
    <property type="entry name" value="RNase_H_like"/>
    <property type="match status" value="1"/>
</dbReference>
<dbReference type="Pfam" id="PF13966">
    <property type="entry name" value="zf-RVT"/>
    <property type="match status" value="1"/>
</dbReference>
<dbReference type="InterPro" id="IPR036397">
    <property type="entry name" value="RNaseH_sf"/>
</dbReference>
<evidence type="ECO:0000313" key="4">
    <source>
        <dbReference type="Proteomes" id="UP000525078"/>
    </source>
</evidence>
<dbReference type="EMBL" id="JAATIP010000019">
    <property type="protein sequence ID" value="KAF4392283.1"/>
    <property type="molecule type" value="Genomic_DNA"/>
</dbReference>
<dbReference type="Proteomes" id="UP000525078">
    <property type="component" value="Unassembled WGS sequence"/>
</dbReference>
<reference evidence="3 4" key="1">
    <citation type="journal article" date="2020" name="bioRxiv">
        <title>Sequence and annotation of 42 cannabis genomes reveals extensive copy number variation in cannabinoid synthesis and pathogen resistance genes.</title>
        <authorList>
            <person name="Mckernan K.J."/>
            <person name="Helbert Y."/>
            <person name="Kane L.T."/>
            <person name="Ebling H."/>
            <person name="Zhang L."/>
            <person name="Liu B."/>
            <person name="Eaton Z."/>
            <person name="Mclaughlin S."/>
            <person name="Kingan S."/>
            <person name="Baybayan P."/>
            <person name="Concepcion G."/>
            <person name="Jordan M."/>
            <person name="Riva A."/>
            <person name="Barbazuk W."/>
            <person name="Harkins T."/>
        </authorList>
    </citation>
    <scope>NUCLEOTIDE SEQUENCE [LARGE SCALE GENOMIC DNA]</scope>
    <source>
        <strain evidence="4">cv. Jamaican Lion 4</strain>
        <tissue evidence="3">Leaf</tissue>
    </source>
</reference>
<dbReference type="AlphaFoldDB" id="A0A7J6HAF4"/>
<dbReference type="SUPFAM" id="SSF53098">
    <property type="entry name" value="Ribonuclease H-like"/>
    <property type="match status" value="1"/>
</dbReference>
<evidence type="ECO:0000259" key="1">
    <source>
        <dbReference type="Pfam" id="PF13456"/>
    </source>
</evidence>
<comment type="caution">
    <text evidence="3">The sequence shown here is derived from an EMBL/GenBank/DDBJ whole genome shotgun (WGS) entry which is preliminary data.</text>
</comment>
<sequence>MMILDDGRSVPLFGPWLKVRSRLENGFDVLKAEDFQERIQMEKEEVAAGVEHGEGSGGSSDAPTLVIHGGDNSYSILNGNGPPNVSSNPACVSTGDERLFGLFGNGPLSNVQSESKGALIMGHSRAKGDKRKLFSGSTQARNKTRFGPLKMTGPRGDNSIAPSDIAVVNQVGVPDAFAEERKSDDSLKFQELARPRKIKKNAGKSESLLALEHDDGLYEVSVGVSNDNSFMENSDQVTGEVLVEISGSTSLISDANVQKGRAGIDIEVVDIQQHLISVSFSNILRCAKWLDFFVYGPPSKSDRKIFWEELALSVSTSQGPWALIGDLNSLANSQEKFGGVVCFQGDFSDLSDFLMISGGIDLGSVLPIKDFDHASVLLDLLLVREGFYRPFRFLEAWNRDPACKDVVKEAWNITNTDLVSRNDITDALRFRLMTSEDKFLGNPLFFTKSKIRDFSFVIEKVKNRDLSFWNAPAPPLASWGARGIFASRDLILGRVSSCLQSNDLSQAVDLFGVVLVGEWGAEYLFLDGKFSIKAAYRLITKNRHGGVDSLYKTLWKSPFGERVKLFLWKVGRDILPCGQRLQSLFGNASSCVLCDGDSDSLVHFFFHCPVAQFCWFRSSWGIRSDLLQFNSSRDIVEWILFPPFPDNVDLDRFSIFDALLCYHMWSTRNKCFHEGVRDPPEVIFKGILHSVSSFDPKDCKVPPTVACDPPAFFDLGSVNRVNLFVDAVVRENMGFYVVLAIDSSGKVLEAYAGKEVVVSPLDAEVRAILNAFSRCLYCGWPTAMIFSDCKVAVDAILARHVPSWQLNPTFVHLFHLCNLCSFCDVSWISRVNNGAAHKLAAWAASQNFCGFFDPSVVNSAM</sequence>
<dbReference type="InterPro" id="IPR044730">
    <property type="entry name" value="RNase_H-like_dom_plant"/>
</dbReference>
<proteinExistence type="predicted"/>
<dbReference type="InterPro" id="IPR052929">
    <property type="entry name" value="RNase_H-like_EbsB-rel"/>
</dbReference>
<dbReference type="InterPro" id="IPR002156">
    <property type="entry name" value="RNaseH_domain"/>
</dbReference>
<feature type="domain" description="RNase H type-1" evidence="1">
    <location>
        <begin position="730"/>
        <end position="843"/>
    </location>
</feature>
<dbReference type="InterPro" id="IPR012337">
    <property type="entry name" value="RNaseH-like_sf"/>
</dbReference>